<proteinExistence type="predicted"/>
<dbReference type="RefSeq" id="WP_013389090.1">
    <property type="nucleotide sequence ID" value="NC_014633.1"/>
</dbReference>
<organism evidence="1 2">
    <name type="scientific">Ilyobacter polytropus (strain ATCC 51220 / DSM 2926 / LMG 16218 / CuHBu1)</name>
    <dbReference type="NCBI Taxonomy" id="572544"/>
    <lineage>
        <taxon>Bacteria</taxon>
        <taxon>Fusobacteriati</taxon>
        <taxon>Fusobacteriota</taxon>
        <taxon>Fusobacteriia</taxon>
        <taxon>Fusobacteriales</taxon>
        <taxon>Fusobacteriaceae</taxon>
        <taxon>Ilyobacter</taxon>
    </lineage>
</organism>
<evidence type="ECO:0000313" key="2">
    <source>
        <dbReference type="Proteomes" id="UP000006875"/>
    </source>
</evidence>
<dbReference type="EMBL" id="CP002282">
    <property type="protein sequence ID" value="ADO84433.1"/>
    <property type="molecule type" value="Genomic_DNA"/>
</dbReference>
<dbReference type="AlphaFoldDB" id="E3HCN8"/>
<sequence>MKNNDDLKRIHEYLSLLEKEKYKVMENNIDWDKLYESEDSYEDIVFNF</sequence>
<accession>E3HCN8</accession>
<dbReference type="Proteomes" id="UP000006875">
    <property type="component" value="Plasmid pILYOP01"/>
</dbReference>
<dbReference type="KEGG" id="ipo:Ilyop_2677"/>
<keyword evidence="1" id="KW-0614">Plasmid</keyword>
<protein>
    <submittedName>
        <fullName evidence="1">Uncharacterized protein</fullName>
    </submittedName>
</protein>
<geneLocation type="plasmid" evidence="1 2">
    <name>pILYOP01</name>
</geneLocation>
<gene>
    <name evidence="1" type="ordered locus">Ilyop_2677</name>
</gene>
<reference evidence="1 2" key="1">
    <citation type="journal article" date="2010" name="Stand. Genomic Sci.">
        <title>Complete genome sequence of Ilyobacter polytropus type strain (CuHbu1).</title>
        <authorList>
            <person name="Sikorski J."/>
            <person name="Chertkov O."/>
            <person name="Lapidus A."/>
            <person name="Nolan M."/>
            <person name="Lucas S."/>
            <person name="Del Rio T.G."/>
            <person name="Tice H."/>
            <person name="Cheng J.F."/>
            <person name="Tapia R."/>
            <person name="Han C."/>
            <person name="Goodwin L."/>
            <person name="Pitluck S."/>
            <person name="Liolios K."/>
            <person name="Ivanova N."/>
            <person name="Mavromatis K."/>
            <person name="Mikhailova N."/>
            <person name="Pati A."/>
            <person name="Chen A."/>
            <person name="Palaniappan K."/>
            <person name="Land M."/>
            <person name="Hauser L."/>
            <person name="Chang Y.J."/>
            <person name="Jeffries C.D."/>
            <person name="Brambilla E."/>
            <person name="Yasawong M."/>
            <person name="Rohde M."/>
            <person name="Pukall R."/>
            <person name="Spring S."/>
            <person name="Goker M."/>
            <person name="Woyke T."/>
            <person name="Bristow J."/>
            <person name="Eisen J.A."/>
            <person name="Markowitz V."/>
            <person name="Hugenholtz P."/>
            <person name="Kyrpides N.C."/>
            <person name="Klenk H.P."/>
        </authorList>
    </citation>
    <scope>NUCLEOTIDE SEQUENCE [LARGE SCALE GENOMIC DNA]</scope>
    <source>
        <strain evidence="2">ATCC 51220 / DSM 2926 / LMG 16218 / CuHBu1</strain>
        <plasmid evidence="2">pILYOP01</plasmid>
    </source>
</reference>
<name>E3HCN8_ILYPC</name>
<evidence type="ECO:0000313" key="1">
    <source>
        <dbReference type="EMBL" id="ADO84433.1"/>
    </source>
</evidence>
<dbReference type="HOGENOM" id="CLU_3153744_0_0_0"/>
<keyword evidence="2" id="KW-1185">Reference proteome</keyword>